<dbReference type="InterPro" id="IPR008906">
    <property type="entry name" value="HATC_C_dom"/>
</dbReference>
<dbReference type="Proteomes" id="UP000675881">
    <property type="component" value="Chromosome 1"/>
</dbReference>
<dbReference type="InterPro" id="IPR012337">
    <property type="entry name" value="RNaseH-like_sf"/>
</dbReference>
<evidence type="ECO:0000256" key="3">
    <source>
        <dbReference type="SAM" id="MobiDB-lite"/>
    </source>
</evidence>
<protein>
    <submittedName>
        <fullName evidence="5">ANK</fullName>
    </submittedName>
</protein>
<keyword evidence="2" id="KW-0040">ANK repeat</keyword>
<accession>A0A7R8CDW2</accession>
<feature type="region of interest" description="Disordered" evidence="3">
    <location>
        <begin position="687"/>
        <end position="706"/>
    </location>
</feature>
<evidence type="ECO:0000259" key="4">
    <source>
        <dbReference type="Pfam" id="PF05699"/>
    </source>
</evidence>
<dbReference type="SUPFAM" id="SSF48403">
    <property type="entry name" value="Ankyrin repeat"/>
    <property type="match status" value="1"/>
</dbReference>
<dbReference type="InterPro" id="IPR036770">
    <property type="entry name" value="Ankyrin_rpt-contain_sf"/>
</dbReference>
<feature type="compositionally biased region" description="Polar residues" evidence="3">
    <location>
        <begin position="665"/>
        <end position="680"/>
    </location>
</feature>
<keyword evidence="6" id="KW-1185">Reference proteome</keyword>
<keyword evidence="1" id="KW-0677">Repeat</keyword>
<dbReference type="GO" id="GO:0046983">
    <property type="term" value="F:protein dimerization activity"/>
    <property type="evidence" value="ECO:0007669"/>
    <property type="project" value="InterPro"/>
</dbReference>
<dbReference type="EMBL" id="HG994580">
    <property type="protein sequence ID" value="CAF2779239.1"/>
    <property type="molecule type" value="Genomic_DNA"/>
</dbReference>
<sequence length="763" mass="85527">MVQKVLSSRNKDLDTRQMDISASSITSYPSTDDESNKVGNLNITFSSCFAKIKEKYCQKDEKANQIFQSELKKIIQLKEFGKIKAEIKFEMDKYKAPRLINYENYSKEWWKISQSSFPHMTFLVKKYLWVSLFSMESERLSSVGGSIYSPKRNRLTADTGEMLMFLNYNLRARLTSLSFLETNAPQTILRICASFPVSMKRKTEESSTDELIQGLSSIQLKDEEDNLEEKIDPFFRSDTEVKKYNPYDRRQGTTNNPGIPSMIGYEDDGLHVFFEISNQTNVFNNNYFVIIPYSFDIDLEKKIIGFDIPKLQIPNHIQSKSGIMRIASGLSESDITSALKIVESKDESPSNKAKVLALTRKILSHADLKYRSNLIFKNESDINALEFAATTNKPDIAAYIAELYYYVGEDVLCRDAEGNTLLHLLARKGDVVSPSLKALLDLTLSNGQKMFLASVCNKIGQSPLHIAARGSNTTNTVRILYEAYPDALTTKSINGSLPLHMVCQYSSDPTLIKIILDLNPSVVNEVCAEGYTPLHLLASRGNKSVPNVTPMEEIYQLEAVKELISKGADCKKTVANRFPCDLVDDDRVRVKLLLKVSYSYDVLRSIDNNNSNCNDNSMNNNNLINPNDLYFNGNRQPVNRSNSGGNFNYGRSSSNNGYEDLKLATGNSPTPSTYSSGFESCPSSVHSPQSKCSSTESTPIHQNVSISPRNTEPIYQFSPTNSCFNDYKGSDEENEGDDLDAIAGVLYQHPSIQAAVTMAENLQ</sequence>
<evidence type="ECO:0000256" key="1">
    <source>
        <dbReference type="ARBA" id="ARBA00022737"/>
    </source>
</evidence>
<dbReference type="Gene3D" id="1.25.40.20">
    <property type="entry name" value="Ankyrin repeat-containing domain"/>
    <property type="match status" value="1"/>
</dbReference>
<feature type="region of interest" description="Disordered" evidence="3">
    <location>
        <begin position="658"/>
        <end position="680"/>
    </location>
</feature>
<dbReference type="PANTHER" id="PTHR24198">
    <property type="entry name" value="ANKYRIN REPEAT AND PROTEIN KINASE DOMAIN-CONTAINING PROTEIN"/>
    <property type="match status" value="1"/>
</dbReference>
<dbReference type="OrthoDB" id="71307at2759"/>
<dbReference type="InterPro" id="IPR002110">
    <property type="entry name" value="Ankyrin_rpt"/>
</dbReference>
<dbReference type="SUPFAM" id="SSF53098">
    <property type="entry name" value="Ribonuclease H-like"/>
    <property type="match status" value="1"/>
</dbReference>
<dbReference type="SMART" id="SM00248">
    <property type="entry name" value="ANK"/>
    <property type="match status" value="3"/>
</dbReference>
<gene>
    <name evidence="5" type="ORF">LSAA_2206</name>
</gene>
<dbReference type="PANTHER" id="PTHR24198:SF165">
    <property type="entry name" value="ANKYRIN REPEAT-CONTAINING PROTEIN-RELATED"/>
    <property type="match status" value="1"/>
</dbReference>
<feature type="domain" description="HAT C-terminal dimerisation" evidence="4">
    <location>
        <begin position="108"/>
        <end position="170"/>
    </location>
</feature>
<evidence type="ECO:0000313" key="6">
    <source>
        <dbReference type="Proteomes" id="UP000675881"/>
    </source>
</evidence>
<evidence type="ECO:0000256" key="2">
    <source>
        <dbReference type="ARBA" id="ARBA00023043"/>
    </source>
</evidence>
<dbReference type="AlphaFoldDB" id="A0A7R8CDW2"/>
<dbReference type="Pfam" id="PF12796">
    <property type="entry name" value="Ank_2"/>
    <property type="match status" value="1"/>
</dbReference>
<reference evidence="5" key="1">
    <citation type="submission" date="2021-02" db="EMBL/GenBank/DDBJ databases">
        <authorList>
            <person name="Bekaert M."/>
        </authorList>
    </citation>
    <scope>NUCLEOTIDE SEQUENCE</scope>
    <source>
        <strain evidence="5">IoA-00</strain>
    </source>
</reference>
<dbReference type="Pfam" id="PF05699">
    <property type="entry name" value="Dimer_Tnp_hAT"/>
    <property type="match status" value="1"/>
</dbReference>
<proteinExistence type="predicted"/>
<name>A0A7R8CDW2_LEPSM</name>
<organism evidence="5 6">
    <name type="scientific">Lepeophtheirus salmonis</name>
    <name type="common">Salmon louse</name>
    <name type="synonym">Caligus salmonis</name>
    <dbReference type="NCBI Taxonomy" id="72036"/>
    <lineage>
        <taxon>Eukaryota</taxon>
        <taxon>Metazoa</taxon>
        <taxon>Ecdysozoa</taxon>
        <taxon>Arthropoda</taxon>
        <taxon>Crustacea</taxon>
        <taxon>Multicrustacea</taxon>
        <taxon>Hexanauplia</taxon>
        <taxon>Copepoda</taxon>
        <taxon>Siphonostomatoida</taxon>
        <taxon>Caligidae</taxon>
        <taxon>Lepeophtheirus</taxon>
    </lineage>
</organism>
<evidence type="ECO:0000313" key="5">
    <source>
        <dbReference type="EMBL" id="CAF2779239.1"/>
    </source>
</evidence>